<accession>A0A8H7XZ71</accession>
<dbReference type="AlphaFoldDB" id="A0A8H7XZ71"/>
<feature type="compositionally biased region" description="Polar residues" evidence="1">
    <location>
        <begin position="307"/>
        <end position="316"/>
    </location>
</feature>
<name>A0A8H7XZ71_PSICU</name>
<feature type="region of interest" description="Disordered" evidence="1">
    <location>
        <begin position="292"/>
        <end position="351"/>
    </location>
</feature>
<sequence length="351" mass="38651">MSQSNIFNFSNIALYHNGSGATSITDGYREPPNGFHGFEGGIDDFLLPSNFQEYYMPEQDTREVNSIPQTHGGNDDLQEGLLGLENATMDVVHHSAAHAVPSAGLYTSQDLAQIWDSNFSSLNDSLVDPVEHNSSAAFYSRPAAMPMSSSFTEVPNPVYSDYAHYAYGEPSGSHSGSTSRNAWAQTPIDTFLMDHQTGIGAIPASITPSPQDLSVGPSRQLRDMSHHMYTPHRLVVNQHDISAHRRESAPHLQPNSTWRIPRSGEMSNQNMVSENGQFQGVKGSGVIPVEQTSKEVTESHNPRRSKPQQQRRNGSQRAPRDRKRSAKRGEKPFIPVIRGAWDIAVGESGTR</sequence>
<protein>
    <submittedName>
        <fullName evidence="2">Uncharacterized protein</fullName>
    </submittedName>
</protein>
<evidence type="ECO:0000256" key="1">
    <source>
        <dbReference type="SAM" id="MobiDB-lite"/>
    </source>
</evidence>
<evidence type="ECO:0000313" key="2">
    <source>
        <dbReference type="EMBL" id="KAG5169822.1"/>
    </source>
</evidence>
<proteinExistence type="predicted"/>
<gene>
    <name evidence="2" type="ORF">JR316_004203</name>
</gene>
<feature type="region of interest" description="Disordered" evidence="1">
    <location>
        <begin position="243"/>
        <end position="270"/>
    </location>
</feature>
<comment type="caution">
    <text evidence="2">The sequence shown here is derived from an EMBL/GenBank/DDBJ whole genome shotgun (WGS) entry which is preliminary data.</text>
</comment>
<feature type="compositionally biased region" description="Basic and acidic residues" evidence="1">
    <location>
        <begin position="292"/>
        <end position="301"/>
    </location>
</feature>
<reference evidence="2" key="1">
    <citation type="submission" date="2021-02" db="EMBL/GenBank/DDBJ databases">
        <title>Psilocybe cubensis genome.</title>
        <authorList>
            <person name="Mckernan K.J."/>
            <person name="Crawford S."/>
            <person name="Trippe A."/>
            <person name="Kane L.T."/>
            <person name="Mclaughlin S."/>
        </authorList>
    </citation>
    <scope>NUCLEOTIDE SEQUENCE [LARGE SCALE GENOMIC DNA]</scope>
    <source>
        <strain evidence="2">MGC-MH-2018</strain>
    </source>
</reference>
<dbReference type="EMBL" id="JAFIQS010000004">
    <property type="protein sequence ID" value="KAG5169822.1"/>
    <property type="molecule type" value="Genomic_DNA"/>
</dbReference>
<organism evidence="2">
    <name type="scientific">Psilocybe cubensis</name>
    <name type="common">Psychedelic mushroom</name>
    <name type="synonym">Stropharia cubensis</name>
    <dbReference type="NCBI Taxonomy" id="181762"/>
    <lineage>
        <taxon>Eukaryota</taxon>
        <taxon>Fungi</taxon>
        <taxon>Dikarya</taxon>
        <taxon>Basidiomycota</taxon>
        <taxon>Agaricomycotina</taxon>
        <taxon>Agaricomycetes</taxon>
        <taxon>Agaricomycetidae</taxon>
        <taxon>Agaricales</taxon>
        <taxon>Agaricineae</taxon>
        <taxon>Strophariaceae</taxon>
        <taxon>Psilocybe</taxon>
    </lineage>
</organism>